<dbReference type="GO" id="GO:0015074">
    <property type="term" value="P:DNA integration"/>
    <property type="evidence" value="ECO:0007669"/>
    <property type="project" value="InterPro"/>
</dbReference>
<dbReference type="SUPFAM" id="SSF56349">
    <property type="entry name" value="DNA breaking-rejoining enzymes"/>
    <property type="match status" value="1"/>
</dbReference>
<dbReference type="OrthoDB" id="8767990at2"/>
<protein>
    <submittedName>
        <fullName evidence="2">Uncharacterized protein</fullName>
    </submittedName>
</protein>
<organism evidence="2 3">
    <name type="scientific">Achromobacter spanius</name>
    <dbReference type="NCBI Taxonomy" id="217203"/>
    <lineage>
        <taxon>Bacteria</taxon>
        <taxon>Pseudomonadati</taxon>
        <taxon>Pseudomonadota</taxon>
        <taxon>Betaproteobacteria</taxon>
        <taxon>Burkholderiales</taxon>
        <taxon>Alcaligenaceae</taxon>
        <taxon>Achromobacter</taxon>
    </lineage>
</organism>
<proteinExistence type="predicted"/>
<dbReference type="GO" id="GO:0003677">
    <property type="term" value="F:DNA binding"/>
    <property type="evidence" value="ECO:0007669"/>
    <property type="project" value="InterPro"/>
</dbReference>
<gene>
    <name evidence="2" type="ORF">CLM73_09570</name>
</gene>
<accession>A0A2S0I5P9</accession>
<dbReference type="InterPro" id="IPR011010">
    <property type="entry name" value="DNA_brk_join_enz"/>
</dbReference>
<dbReference type="InterPro" id="IPR013762">
    <property type="entry name" value="Integrase-like_cat_sf"/>
</dbReference>
<evidence type="ECO:0000313" key="3">
    <source>
        <dbReference type="Proteomes" id="UP000239477"/>
    </source>
</evidence>
<reference evidence="2 3" key="1">
    <citation type="submission" date="2017-09" db="EMBL/GenBank/DDBJ databases">
        <title>Genomic, metabolic, and phenotypic characteristics of bacterial isolates from the natural microbiome of the model nematode Caenorhabditis elegans.</title>
        <authorList>
            <person name="Zimmermann J."/>
            <person name="Obeng N."/>
            <person name="Yang W."/>
            <person name="Obeng O."/>
            <person name="Kissoyan K."/>
            <person name="Pees B."/>
            <person name="Dirksen P."/>
            <person name="Hoppner M."/>
            <person name="Franke A."/>
            <person name="Rosenstiel P."/>
            <person name="Leippe M."/>
            <person name="Dierking K."/>
            <person name="Kaleta C."/>
            <person name="Schulenburg H."/>
        </authorList>
    </citation>
    <scope>NUCLEOTIDE SEQUENCE [LARGE SCALE GENOMIC DNA]</scope>
    <source>
        <strain evidence="2 3">MYb73</strain>
    </source>
</reference>
<name>A0A2S0I5P9_9BURK</name>
<dbReference type="Proteomes" id="UP000239477">
    <property type="component" value="Chromosome"/>
</dbReference>
<keyword evidence="1" id="KW-0233">DNA recombination</keyword>
<sequence>MKSNLAPKPGRSVFYGEQRNPEIASTRFQALESWSLESLWQISEENLVTLKEALRHGDEFDVWSTPSEWTQPGRFVNGIALRKRILSFVPSRWLGHSCVDGLVHSAVVQAVRYLCLLRLGPAGQGGFTFRVLSPTSLQGIAYNPLPALLGIAVGKRLQMLSANGIRNSDVSAQSEVHLANVTLDDIECLSLSKKNECIIEANRMKLLEGFGLWRDAPLADERALTKALGDARKHNNKLASRPHLPLPDDYVAALGARCLWIAFDLGPNVIRLTKAVLLGYNGVWASDLHPGTISNRRANVHRAVLDGAIFTDSRGKVIESPPFPFRLPEPKGFGANRGGPRADSEAWKPQSAAHLIKLMWAIQAAHMCIVFLSTGCRLSELLALKSSALVSPDDGHHYMNGKIFKHVRNRGGAEFEWAIPEVAAKALNQQAEIIDLAERLYRQRREGALPPVKQVADKKLWGRVSIGRANDPTMPMGDATGALKTFAGFLSLDPEPGGQKLRSHRFRKTLARLMALALTQAPTILMQVFGHKSIEMTMGYVLTDRGLRGEIEKVSRELRVMRAASIVSDMVEQDIATPTPGAGYGGNAAAAIHEAVVQHQARVHRRAQQWGIDCATELAEILTLQGQAWEQVRQGVICTKFPNETGPCNRRKGRPEPSRCSSECAHRLEEAFLREDVIGVLEAAVTGYEIATSNGETLVAAHWAGQIRSNIGRFHDVRSVWESNPVVIKIMGLDRRSREE</sequence>
<evidence type="ECO:0000256" key="1">
    <source>
        <dbReference type="ARBA" id="ARBA00023172"/>
    </source>
</evidence>
<keyword evidence="3" id="KW-1185">Reference proteome</keyword>
<dbReference type="GO" id="GO:0006310">
    <property type="term" value="P:DNA recombination"/>
    <property type="evidence" value="ECO:0007669"/>
    <property type="project" value="UniProtKB-KW"/>
</dbReference>
<dbReference type="RefSeq" id="WP_105238230.1">
    <property type="nucleotide sequence ID" value="NZ_CP023270.1"/>
</dbReference>
<dbReference type="Gene3D" id="1.10.443.10">
    <property type="entry name" value="Intergrase catalytic core"/>
    <property type="match status" value="1"/>
</dbReference>
<dbReference type="EMBL" id="CP023270">
    <property type="protein sequence ID" value="AVJ27338.1"/>
    <property type="molecule type" value="Genomic_DNA"/>
</dbReference>
<dbReference type="AlphaFoldDB" id="A0A2S0I5P9"/>
<evidence type="ECO:0000313" key="2">
    <source>
        <dbReference type="EMBL" id="AVJ27338.1"/>
    </source>
</evidence>